<sequence>MGKDGELWDDSALVNAFDEAISKYKQKMHKKGYKQNPNTATADVKTSSSDAPTVIDATQELSSNPEKLDEGIDSSSRAIPEVEETKCLETDNKGNEVADSEVPGEHALGSSSLPLQDQSQNYSTSLDMDEYNQLYKQYYEVEEQRQNILQKLQNFSNYYAYESNPSEVPVSGLQWGPHSATQGQEYQSSTCQLPCGTMVVSCCPCACQSSMASCSSLPCPLAGVSASTPCVNSLETNDLKKHPTVEDADIVKTAMGAAEKAISILKNKTSDSKEENKINDAAEQSANSGTDLSIVLNAWYSAGFYTGKYLTEQSLAKKQHD</sequence>
<dbReference type="Pfam" id="PF20636">
    <property type="entry name" value="SMN_G2-BD"/>
    <property type="match status" value="1"/>
</dbReference>
<dbReference type="AlphaFoldDB" id="A0A9R0IMH4"/>
<evidence type="ECO:0000259" key="2">
    <source>
        <dbReference type="Pfam" id="PF20636"/>
    </source>
</evidence>
<reference evidence="4" key="2">
    <citation type="submission" date="2025-08" db="UniProtKB">
        <authorList>
            <consortium name="RefSeq"/>
        </authorList>
    </citation>
    <scope>IDENTIFICATION</scope>
    <source>
        <tissue evidence="4">Leaf</tissue>
    </source>
</reference>
<proteinExistence type="predicted"/>
<feature type="region of interest" description="Disordered" evidence="1">
    <location>
        <begin position="27"/>
        <end position="116"/>
    </location>
</feature>
<name>A0A9R0IMH4_SPIOL</name>
<evidence type="ECO:0000313" key="4">
    <source>
        <dbReference type="RefSeq" id="XP_021851992.1"/>
    </source>
</evidence>
<reference evidence="3" key="1">
    <citation type="journal article" date="2021" name="Nat. Commun.">
        <title>Genomic analyses provide insights into spinach domestication and the genetic basis of agronomic traits.</title>
        <authorList>
            <person name="Cai X."/>
            <person name="Sun X."/>
            <person name="Xu C."/>
            <person name="Sun H."/>
            <person name="Wang X."/>
            <person name="Ge C."/>
            <person name="Zhang Z."/>
            <person name="Wang Q."/>
            <person name="Fei Z."/>
            <person name="Jiao C."/>
            <person name="Wang Q."/>
        </authorList>
    </citation>
    <scope>NUCLEOTIDE SEQUENCE [LARGE SCALE GENOMIC DNA]</scope>
    <source>
        <strain evidence="3">cv. Varoflay</strain>
    </source>
</reference>
<gene>
    <name evidence="4" type="primary">LOC110791548</name>
</gene>
<dbReference type="InterPro" id="IPR049481">
    <property type="entry name" value="SMN_G2-BD"/>
</dbReference>
<dbReference type="PANTHER" id="PTHR39267:SF1">
    <property type="entry name" value="SURVIVAL MOTOR NEURON PROTEIN"/>
    <property type="match status" value="1"/>
</dbReference>
<evidence type="ECO:0000313" key="3">
    <source>
        <dbReference type="Proteomes" id="UP000813463"/>
    </source>
</evidence>
<organism evidence="3 4">
    <name type="scientific">Spinacia oleracea</name>
    <name type="common">Spinach</name>
    <dbReference type="NCBI Taxonomy" id="3562"/>
    <lineage>
        <taxon>Eukaryota</taxon>
        <taxon>Viridiplantae</taxon>
        <taxon>Streptophyta</taxon>
        <taxon>Embryophyta</taxon>
        <taxon>Tracheophyta</taxon>
        <taxon>Spermatophyta</taxon>
        <taxon>Magnoliopsida</taxon>
        <taxon>eudicotyledons</taxon>
        <taxon>Gunneridae</taxon>
        <taxon>Pentapetalae</taxon>
        <taxon>Caryophyllales</taxon>
        <taxon>Chenopodiaceae</taxon>
        <taxon>Chenopodioideae</taxon>
        <taxon>Anserineae</taxon>
        <taxon>Spinacia</taxon>
    </lineage>
</organism>
<dbReference type="OrthoDB" id="197400at2759"/>
<feature type="compositionally biased region" description="Basic and acidic residues" evidence="1">
    <location>
        <begin position="83"/>
        <end position="96"/>
    </location>
</feature>
<evidence type="ECO:0000256" key="1">
    <source>
        <dbReference type="SAM" id="MobiDB-lite"/>
    </source>
</evidence>
<dbReference type="CDD" id="cd22851">
    <property type="entry name" value="SMN_N"/>
    <property type="match status" value="1"/>
</dbReference>
<dbReference type="GeneID" id="110791548"/>
<protein>
    <submittedName>
        <fullName evidence="4">Uncharacterized protein isoform X1</fullName>
    </submittedName>
</protein>
<dbReference type="Proteomes" id="UP000813463">
    <property type="component" value="Chromosome 6"/>
</dbReference>
<dbReference type="InterPro" id="IPR040424">
    <property type="entry name" value="Smn1"/>
</dbReference>
<keyword evidence="3" id="KW-1185">Reference proteome</keyword>
<accession>A0A9R0IMH4</accession>
<dbReference type="RefSeq" id="XP_021851992.1">
    <property type="nucleotide sequence ID" value="XM_021996300.2"/>
</dbReference>
<feature type="domain" description="Survival Motor Neuron Gemin2-binding" evidence="2">
    <location>
        <begin position="1"/>
        <end position="28"/>
    </location>
</feature>
<dbReference type="KEGG" id="soe:110791548"/>
<feature type="compositionally biased region" description="Polar residues" evidence="1">
    <location>
        <begin position="36"/>
        <end position="51"/>
    </location>
</feature>
<dbReference type="PANTHER" id="PTHR39267">
    <property type="entry name" value="SURVIVAL MOTOR NEURON-LIKE PROTEIN 1"/>
    <property type="match status" value="1"/>
</dbReference>